<evidence type="ECO:0000313" key="2">
    <source>
        <dbReference type="EMBL" id="MFC5628639.1"/>
    </source>
</evidence>
<feature type="domain" description="Antitoxin SocA-like Panacea" evidence="1">
    <location>
        <begin position="50"/>
        <end position="118"/>
    </location>
</feature>
<organism evidence="2 3">
    <name type="scientific">Aliibacillus thermotolerans</name>
    <dbReference type="NCBI Taxonomy" id="1834418"/>
    <lineage>
        <taxon>Bacteria</taxon>
        <taxon>Bacillati</taxon>
        <taxon>Bacillota</taxon>
        <taxon>Bacilli</taxon>
        <taxon>Bacillales</taxon>
        <taxon>Bacillaceae</taxon>
        <taxon>Aliibacillus</taxon>
    </lineage>
</organism>
<dbReference type="EMBL" id="JBHSPF010000024">
    <property type="protein sequence ID" value="MFC5628639.1"/>
    <property type="molecule type" value="Genomic_DNA"/>
</dbReference>
<sequence>MMELVNHILYIAKNNNKKITHLQIHKIAYFILGYMIRESHEDIAKGLYKNEKFQAWMYGPVLPNVYDRYKTFNNMPILDNGEKSNEIDQLPNVNDVILNLINHDVFDLVSVSHKHNFWQNNKDKIANNLKPVYTYEVLRREFSK</sequence>
<gene>
    <name evidence="2" type="ORF">ACFPTR_06965</name>
</gene>
<name>A0ABW0U7B7_9BACI</name>
<dbReference type="Pfam" id="PF13274">
    <property type="entry name" value="SocA_Panacea"/>
    <property type="match status" value="1"/>
</dbReference>
<dbReference type="InterPro" id="IPR025272">
    <property type="entry name" value="SocA_Panacea"/>
</dbReference>
<reference evidence="3" key="1">
    <citation type="journal article" date="2019" name="Int. J. Syst. Evol. Microbiol.">
        <title>The Global Catalogue of Microorganisms (GCM) 10K type strain sequencing project: providing services to taxonomists for standard genome sequencing and annotation.</title>
        <authorList>
            <consortium name="The Broad Institute Genomics Platform"/>
            <consortium name="The Broad Institute Genome Sequencing Center for Infectious Disease"/>
            <person name="Wu L."/>
            <person name="Ma J."/>
        </authorList>
    </citation>
    <scope>NUCLEOTIDE SEQUENCE [LARGE SCALE GENOMIC DNA]</scope>
    <source>
        <strain evidence="3">CGMCC 1.15790</strain>
    </source>
</reference>
<keyword evidence="3" id="KW-1185">Reference proteome</keyword>
<evidence type="ECO:0000259" key="1">
    <source>
        <dbReference type="Pfam" id="PF13274"/>
    </source>
</evidence>
<protein>
    <submittedName>
        <fullName evidence="2">Panacea domain-containing protein</fullName>
    </submittedName>
</protein>
<accession>A0ABW0U7B7</accession>
<dbReference type="RefSeq" id="WP_270897751.1">
    <property type="nucleotide sequence ID" value="NZ_JBHSPF010000024.1"/>
</dbReference>
<comment type="caution">
    <text evidence="2">The sequence shown here is derived from an EMBL/GenBank/DDBJ whole genome shotgun (WGS) entry which is preliminary data.</text>
</comment>
<proteinExistence type="predicted"/>
<dbReference type="Proteomes" id="UP001596143">
    <property type="component" value="Unassembled WGS sequence"/>
</dbReference>
<evidence type="ECO:0000313" key="3">
    <source>
        <dbReference type="Proteomes" id="UP001596143"/>
    </source>
</evidence>